<evidence type="ECO:0000256" key="4">
    <source>
        <dbReference type="ARBA" id="ARBA00023054"/>
    </source>
</evidence>
<evidence type="ECO:0000313" key="14">
    <source>
        <dbReference type="Proteomes" id="UP001234581"/>
    </source>
</evidence>
<dbReference type="InterPro" id="IPR001609">
    <property type="entry name" value="Myosin_head_motor_dom-like"/>
</dbReference>
<feature type="coiled-coil region" evidence="9">
    <location>
        <begin position="944"/>
        <end position="978"/>
    </location>
</feature>
<reference evidence="13 14" key="1">
    <citation type="submission" date="2023-03" db="EMBL/GenBank/DDBJ databases">
        <title>Genome sequence of Lichtheimia ornata CBS 291.66.</title>
        <authorList>
            <person name="Mohabir J.T."/>
            <person name="Shea T.P."/>
            <person name="Kurbessoian T."/>
            <person name="Berby B."/>
            <person name="Fontaine J."/>
            <person name="Livny J."/>
            <person name="Gnirke A."/>
            <person name="Stajich J.E."/>
            <person name="Cuomo C.A."/>
        </authorList>
    </citation>
    <scope>NUCLEOTIDE SEQUENCE [LARGE SCALE GENOMIC DNA]</scope>
    <source>
        <strain evidence="13">CBS 291.66</strain>
    </source>
</reference>
<evidence type="ECO:0000256" key="8">
    <source>
        <dbReference type="PROSITE-ProRule" id="PRU00782"/>
    </source>
</evidence>
<dbReference type="PROSITE" id="PS50096">
    <property type="entry name" value="IQ"/>
    <property type="match status" value="5"/>
</dbReference>
<evidence type="ECO:0000256" key="9">
    <source>
        <dbReference type="SAM" id="Coils"/>
    </source>
</evidence>
<feature type="compositionally biased region" description="Low complexity" evidence="10">
    <location>
        <begin position="624"/>
        <end position="636"/>
    </location>
</feature>
<dbReference type="PANTHER" id="PTHR13140">
    <property type="entry name" value="MYOSIN"/>
    <property type="match status" value="1"/>
</dbReference>
<dbReference type="GO" id="GO:0007015">
    <property type="term" value="P:actin filament organization"/>
    <property type="evidence" value="ECO:0007669"/>
    <property type="project" value="TreeGrafter"/>
</dbReference>
<dbReference type="InterPro" id="IPR036961">
    <property type="entry name" value="Kinesin_motor_dom_sf"/>
</dbReference>
<evidence type="ECO:0000256" key="3">
    <source>
        <dbReference type="ARBA" id="ARBA00022840"/>
    </source>
</evidence>
<evidence type="ECO:0000256" key="5">
    <source>
        <dbReference type="ARBA" id="ARBA00023123"/>
    </source>
</evidence>
<dbReference type="Gene3D" id="1.20.120.720">
    <property type="entry name" value="Myosin VI head, motor domain, U50 subdomain"/>
    <property type="match status" value="1"/>
</dbReference>
<dbReference type="InterPro" id="IPR036103">
    <property type="entry name" value="MYSc_Myo5"/>
</dbReference>
<dbReference type="SUPFAM" id="SSF52540">
    <property type="entry name" value="P-loop containing nucleoside triphosphate hydrolases"/>
    <property type="match status" value="2"/>
</dbReference>
<dbReference type="Pfam" id="PF00612">
    <property type="entry name" value="IQ"/>
    <property type="match status" value="3"/>
</dbReference>
<dbReference type="SMART" id="SM00242">
    <property type="entry name" value="MYSc"/>
    <property type="match status" value="1"/>
</dbReference>
<feature type="domain" description="Myosin motor" evidence="12">
    <location>
        <begin position="84"/>
        <end position="785"/>
    </location>
</feature>
<dbReference type="PRINTS" id="PR00193">
    <property type="entry name" value="MYOSINHEAVY"/>
</dbReference>
<dbReference type="Pfam" id="PF01843">
    <property type="entry name" value="DIL"/>
    <property type="match status" value="1"/>
</dbReference>
<dbReference type="Gene3D" id="1.20.5.190">
    <property type="match status" value="3"/>
</dbReference>
<keyword evidence="7 8" id="KW-0009">Actin-binding</keyword>
<feature type="region of interest" description="Disordered" evidence="10">
    <location>
        <begin position="624"/>
        <end position="649"/>
    </location>
</feature>
<dbReference type="GO" id="GO:0051015">
    <property type="term" value="F:actin filament binding"/>
    <property type="evidence" value="ECO:0007669"/>
    <property type="project" value="TreeGrafter"/>
</dbReference>
<organism evidence="13 14">
    <name type="scientific">Lichtheimia ornata</name>
    <dbReference type="NCBI Taxonomy" id="688661"/>
    <lineage>
        <taxon>Eukaryota</taxon>
        <taxon>Fungi</taxon>
        <taxon>Fungi incertae sedis</taxon>
        <taxon>Mucoromycota</taxon>
        <taxon>Mucoromycotina</taxon>
        <taxon>Mucoromycetes</taxon>
        <taxon>Mucorales</taxon>
        <taxon>Lichtheimiaceae</taxon>
        <taxon>Lichtheimia</taxon>
    </lineage>
</organism>
<evidence type="ECO:0000256" key="1">
    <source>
        <dbReference type="ARBA" id="ARBA00008314"/>
    </source>
</evidence>
<dbReference type="Proteomes" id="UP001234581">
    <property type="component" value="Unassembled WGS sequence"/>
</dbReference>
<evidence type="ECO:0008006" key="15">
    <source>
        <dbReference type="Google" id="ProtNLM"/>
    </source>
</evidence>
<comment type="caution">
    <text evidence="13">The sequence shown here is derived from an EMBL/GenBank/DDBJ whole genome shotgun (WGS) entry which is preliminary data.</text>
</comment>
<keyword evidence="14" id="KW-1185">Reference proteome</keyword>
<evidence type="ECO:0000259" key="11">
    <source>
        <dbReference type="PROSITE" id="PS51126"/>
    </source>
</evidence>
<name>A0AAD7V5U7_9FUNG</name>
<keyword evidence="6 8" id="KW-0505">Motor protein</keyword>
<dbReference type="GO" id="GO:0005737">
    <property type="term" value="C:cytoplasm"/>
    <property type="evidence" value="ECO:0007669"/>
    <property type="project" value="TreeGrafter"/>
</dbReference>
<dbReference type="CDD" id="cd23767">
    <property type="entry name" value="IQCD"/>
    <property type="match status" value="1"/>
</dbReference>
<feature type="domain" description="Dilute" evidence="11">
    <location>
        <begin position="1210"/>
        <end position="1481"/>
    </location>
</feature>
<feature type="binding site" evidence="8">
    <location>
        <begin position="177"/>
        <end position="184"/>
    </location>
    <ligand>
        <name>ATP</name>
        <dbReference type="ChEBI" id="CHEBI:30616"/>
    </ligand>
</feature>
<protein>
    <recommendedName>
        <fullName evidence="15">Myosin 5</fullName>
    </recommendedName>
</protein>
<dbReference type="SUPFAM" id="SSF50084">
    <property type="entry name" value="Myosin S1 fragment, N-terminal domain"/>
    <property type="match status" value="1"/>
</dbReference>
<dbReference type="GO" id="GO:0005524">
    <property type="term" value="F:ATP binding"/>
    <property type="evidence" value="ECO:0007669"/>
    <property type="project" value="UniProtKB-UniRule"/>
</dbReference>
<keyword evidence="2 8" id="KW-0547">Nucleotide-binding</keyword>
<dbReference type="SMART" id="SM01132">
    <property type="entry name" value="DIL"/>
    <property type="match status" value="1"/>
</dbReference>
<evidence type="ECO:0000256" key="7">
    <source>
        <dbReference type="ARBA" id="ARBA00023203"/>
    </source>
</evidence>
<proteinExistence type="inferred from homology"/>
<gene>
    <name evidence="13" type="ORF">O0I10_005692</name>
</gene>
<keyword evidence="5 8" id="KW-0518">Myosin</keyword>
<keyword evidence="3 8" id="KW-0067">ATP-binding</keyword>
<dbReference type="SMART" id="SM00015">
    <property type="entry name" value="IQ"/>
    <property type="match status" value="5"/>
</dbReference>
<accession>A0AAD7V5U7</accession>
<dbReference type="PROSITE" id="PS51126">
    <property type="entry name" value="DILUTE"/>
    <property type="match status" value="1"/>
</dbReference>
<feature type="compositionally biased region" description="Low complexity" evidence="10">
    <location>
        <begin position="1098"/>
        <end position="1116"/>
    </location>
</feature>
<dbReference type="InterPro" id="IPR002710">
    <property type="entry name" value="Dilute_dom"/>
</dbReference>
<dbReference type="GO" id="GO:0000146">
    <property type="term" value="F:microfilament motor activity"/>
    <property type="evidence" value="ECO:0007669"/>
    <property type="project" value="TreeGrafter"/>
</dbReference>
<dbReference type="Gene3D" id="3.40.850.10">
    <property type="entry name" value="Kinesin motor domain"/>
    <property type="match status" value="1"/>
</dbReference>
<dbReference type="Gene3D" id="1.20.58.530">
    <property type="match status" value="1"/>
</dbReference>
<dbReference type="RefSeq" id="XP_058343565.1">
    <property type="nucleotide sequence ID" value="XM_058485730.1"/>
</dbReference>
<evidence type="ECO:0000313" key="13">
    <source>
        <dbReference type="EMBL" id="KAJ8658652.1"/>
    </source>
</evidence>
<evidence type="ECO:0000259" key="12">
    <source>
        <dbReference type="PROSITE" id="PS51456"/>
    </source>
</evidence>
<evidence type="ECO:0000256" key="10">
    <source>
        <dbReference type="SAM" id="MobiDB-lite"/>
    </source>
</evidence>
<feature type="region of interest" description="Actin-binding" evidence="8">
    <location>
        <begin position="661"/>
        <end position="683"/>
    </location>
</feature>
<dbReference type="PROSITE" id="PS51456">
    <property type="entry name" value="MYOSIN_MOTOR"/>
    <property type="match status" value="1"/>
</dbReference>
<dbReference type="EMBL" id="JARTCD010000023">
    <property type="protein sequence ID" value="KAJ8658652.1"/>
    <property type="molecule type" value="Genomic_DNA"/>
</dbReference>
<dbReference type="Pfam" id="PF00063">
    <property type="entry name" value="Myosin_head"/>
    <property type="match status" value="1"/>
</dbReference>
<sequence>MPSATVDQALAIYSKGTKAWFTDEQEGWVSASVNTIETTDTHVKITFINDTDETKEHVFESTLAALEKNNAANLPPLRNPPKMESEDDLTNLSHLNEPSVLHTIRTRYGQRQIYTYSGIVLIATNPFARVSLYEPEVIQKYSGRRRGELEPHLFAIAEDAYRCMIREQSNQTIIVSGESGAGKTVSAKYIMRYFATADDKETVGKKAKGSEGAMTEVEEQILATNPIMEAFGNAKTTRNDNSSRFGKYIEIQFDKQCNIVGAKIRTYLLERSRLIFQPETERNYHIFYQLCSGASAEEREKLGLAEWSTFHYLNQSGTGEINGVDDTEEFNITRKSLSMIGVSDDTQQQIFRLLAALLHLGNIEIGGRGDAMVSDSDAAMKLTTQLLGINTNEFRKWIVRKQISTRSEKIMTNLSPQQAQVVRDSMAKYIYSNLFDWLVSIVNESLACREDPDRVATFIGVLDIYGFEHFKKNSFEQFCINYANEKLQQQFNQHVFKLEQEEYVRENIDWKFIEFSDNQKCIEMIEAKMGILSLLDEESRLPSGSDQGFCNKLYSTFGTPTYQSYFKKPRFSNNAFTVVHYAHDVQYEAEGFMDKNKDTVPEEHLTLLQNSEFEFLATMIQQANTSPNGSPSPSNSLTDNSRKASSTAKKPTLGSMFKLSLINLMDTIAQTNVHYIRCIKPNEAKEAWIFEPSMVLSQLRACGVLETIRISCAGYPTRWTFEEFADRYYALVDAQYWYPKKDRDTRKLCSAIVDTHINDPDKYQVGLTKIFFRAGQLAYMEKLRTDRLGEVATYLQKNIRRFLARKRYLRTIELITRLQQIARTKAAKCEMERLRQERAATIIQTYWRCYAARKWYLKQRATIIQIQAAARGLVGRKHFGQIRQHNAATQIQKIVRGWFARRQYQTQRNHIVRIQTCVRRRNARKQLVVMRAEARSVSHFKEVSYKLETKVNELTQNLAQQKEDKARLRTKATELETHVRSWISKYDDLDERAKNLSKVIDKPGADSDQWSSLHQQRDALKNEYMTSLNKIKLQDKEIARLTEELSRQKEEIAQLKQVSTDTAQKPLDDTGMAELKKQIASLKTQLSQTLGSPRKHQQQQLQQQQTVTKATTNNTSRNRRRHSARRLSATPDASQAAKTPNADPNDPLYTLLQEEALLQEDILDGLIRTFKIPESTVEQPLSLKDKTLPARILGFSILRMWKRGYLAESERWLYAIMETIERHCQSFAGEEANVPCVYWLINTHELMSIIMAAEGDLQQSTQADSQPRWHDLEKIIATTKYELQCVQDCVYNHWVGELKKQLHRLVIPSLIESQTLPGFVTNSSSIAGQPAPVTMDDLLSVLNKAHSIMQAYAVEPLVAEQAMNELVKYIEVTAFNDIVMRRNFNSWKRAMQIQLNIKTLEDWCREHDMGDVTLQLEHLTQATKLLQLKKSTVEDLKRINGVCWILTPAQVHKLLQSYMAADYEEPIGQDVLRTALSRTGEKKDVLLESVPLDDALYEIPAPNPDATADAYIPDDLQLARLKQLVTTLSN</sequence>
<dbReference type="FunFam" id="1.10.10.820:FF:000001">
    <property type="entry name" value="Myosin heavy chain"/>
    <property type="match status" value="1"/>
</dbReference>
<dbReference type="InterPro" id="IPR000048">
    <property type="entry name" value="IQ_motif_EF-hand-BS"/>
</dbReference>
<dbReference type="InterPro" id="IPR027417">
    <property type="entry name" value="P-loop_NTPase"/>
</dbReference>
<dbReference type="GO" id="GO:0016020">
    <property type="term" value="C:membrane"/>
    <property type="evidence" value="ECO:0007669"/>
    <property type="project" value="TreeGrafter"/>
</dbReference>
<comment type="similarity">
    <text evidence="1 8">Belongs to the TRAFAC class myosin-kinesin ATPase superfamily. Myosin family.</text>
</comment>
<feature type="compositionally biased region" description="Polar residues" evidence="10">
    <location>
        <begin position="637"/>
        <end position="649"/>
    </location>
</feature>
<evidence type="ECO:0000256" key="2">
    <source>
        <dbReference type="ARBA" id="ARBA00022741"/>
    </source>
</evidence>
<feature type="region of interest" description="Disordered" evidence="10">
    <location>
        <begin position="1085"/>
        <end position="1147"/>
    </location>
</feature>
<dbReference type="GO" id="GO:0016459">
    <property type="term" value="C:myosin complex"/>
    <property type="evidence" value="ECO:0007669"/>
    <property type="project" value="UniProtKB-KW"/>
</dbReference>
<dbReference type="Gene3D" id="1.10.10.820">
    <property type="match status" value="1"/>
</dbReference>
<dbReference type="GeneID" id="83213104"/>
<keyword evidence="4 9" id="KW-0175">Coiled coil</keyword>
<dbReference type="CDD" id="cd01380">
    <property type="entry name" value="MYSc_Myo5"/>
    <property type="match status" value="1"/>
</dbReference>
<dbReference type="PANTHER" id="PTHR13140:SF706">
    <property type="entry name" value="DILUTE CLASS UNCONVENTIONAL MYOSIN, ISOFORM C"/>
    <property type="match status" value="1"/>
</dbReference>
<dbReference type="Gene3D" id="3.30.70.1590">
    <property type="match status" value="1"/>
</dbReference>
<evidence type="ECO:0000256" key="6">
    <source>
        <dbReference type="ARBA" id="ARBA00023175"/>
    </source>
</evidence>